<dbReference type="AlphaFoldDB" id="A0A061G4W2"/>
<evidence type="ECO:0000313" key="3">
    <source>
        <dbReference type="EMBL" id="EOY22074.1"/>
    </source>
</evidence>
<protein>
    <recommendedName>
        <fullName evidence="5">Pericentriolar material 1 protein</fullName>
    </recommendedName>
</protein>
<feature type="coiled-coil region" evidence="1">
    <location>
        <begin position="328"/>
        <end position="355"/>
    </location>
</feature>
<feature type="compositionally biased region" description="Polar residues" evidence="2">
    <location>
        <begin position="140"/>
        <end position="156"/>
    </location>
</feature>
<feature type="region of interest" description="Disordered" evidence="2">
    <location>
        <begin position="460"/>
        <end position="491"/>
    </location>
</feature>
<dbReference type="PANTHER" id="PTHR33476:SF7">
    <property type="entry name" value="EMB|CAB62613.1"/>
    <property type="match status" value="1"/>
</dbReference>
<dbReference type="STRING" id="3641.A0A061G4W2"/>
<proteinExistence type="predicted"/>
<dbReference type="FunCoup" id="A0A061G4W2">
    <property type="interactions" value="1909"/>
</dbReference>
<evidence type="ECO:0008006" key="5">
    <source>
        <dbReference type="Google" id="ProtNLM"/>
    </source>
</evidence>
<dbReference type="Gramene" id="EOY22074">
    <property type="protein sequence ID" value="EOY22074"/>
    <property type="gene ID" value="TCM_014264"/>
</dbReference>
<dbReference type="PANTHER" id="PTHR33476">
    <property type="entry name" value="EMB|CAB62613.1"/>
    <property type="match status" value="1"/>
</dbReference>
<name>A0A061G4W2_THECC</name>
<keyword evidence="1" id="KW-0175">Coiled coil</keyword>
<sequence>MDSWLVAAAAAAGYFAKYWKNLSKDRNGFPEFSSGNSRIGKADAGKGPFCKLSPRRKLQEDVSPDAREVSDRKVSDIYHLNVTSAAEVDSMIGFYGEKVGSLGNHTDHNVISLSSLAPGFLTNENLREDKCGKESGADSGGNSAKPSITRMDSFSDSMRKRSSLKTKISYGRLLKPLTSLDSCLMAQLYMQHVKMEEYVLSSLPSPSTPTLRPLLITDGSRIISRASHDFSSGSNVTGDNKLHNEATFKKSGYVLGIPPLPKIESLDLPKKLKFKRGSGRNGRLSIPCKIDTEKQFHSQQGSHHGAILFCLGISIGLISSYMGNRREVDKLKGLLKQTENLVQDLQEELEMKDSLTVKELANENYESQETYDNSFHDRATNSCSLEQNIDNSTRYDGKELYYEKVKESSESMSKIEAELEAELERLGLNMNVSNMERRLSDLVELDPDFVADFAEGELRSDKVKDQAPVQSVPNEDRSGTSTTHSGNYAVSPRELSLRLHEVIQSRLEERVQELETALQNSQRKVKLMESEPKNSWKISGSEWKNSSTPESLTNKEFDCVSKPLVMNLSGEALDAYNEACEELLKVDESEEEEDAPSDHYQNNYHEELDMFDGNMSWDGQNTRNGSLPNPTHHAMNISEEPFTGQGRILEEQSSRVQELLDIGVSEDESSDYDDEMEKQLIQQIVEKTKKGSPVLLNAQRILFSMYEI</sequence>
<dbReference type="eggNOG" id="ENOG502QWTR">
    <property type="taxonomic scope" value="Eukaryota"/>
</dbReference>
<feature type="coiled-coil region" evidence="1">
    <location>
        <begin position="497"/>
        <end position="531"/>
    </location>
</feature>
<evidence type="ECO:0000313" key="4">
    <source>
        <dbReference type="Proteomes" id="UP000026915"/>
    </source>
</evidence>
<evidence type="ECO:0000256" key="1">
    <source>
        <dbReference type="SAM" id="Coils"/>
    </source>
</evidence>
<feature type="compositionally biased region" description="Polar residues" evidence="2">
    <location>
        <begin position="468"/>
        <end position="488"/>
    </location>
</feature>
<dbReference type="GO" id="GO:0008356">
    <property type="term" value="P:asymmetric cell division"/>
    <property type="evidence" value="ECO:0007669"/>
    <property type="project" value="InterPro"/>
</dbReference>
<dbReference type="EMBL" id="CM001881">
    <property type="protein sequence ID" value="EOY22074.1"/>
    <property type="molecule type" value="Genomic_DNA"/>
</dbReference>
<dbReference type="Proteomes" id="UP000026915">
    <property type="component" value="Chromosome 3"/>
</dbReference>
<dbReference type="InterPro" id="IPR040348">
    <property type="entry name" value="POLAR-like"/>
</dbReference>
<accession>A0A061G4W2</accession>
<evidence type="ECO:0000256" key="2">
    <source>
        <dbReference type="SAM" id="MobiDB-lite"/>
    </source>
</evidence>
<dbReference type="HOGENOM" id="CLU_027300_0_0_1"/>
<organism evidence="3 4">
    <name type="scientific">Theobroma cacao</name>
    <name type="common">Cacao</name>
    <name type="synonym">Cocoa</name>
    <dbReference type="NCBI Taxonomy" id="3641"/>
    <lineage>
        <taxon>Eukaryota</taxon>
        <taxon>Viridiplantae</taxon>
        <taxon>Streptophyta</taxon>
        <taxon>Embryophyta</taxon>
        <taxon>Tracheophyta</taxon>
        <taxon>Spermatophyta</taxon>
        <taxon>Magnoliopsida</taxon>
        <taxon>eudicotyledons</taxon>
        <taxon>Gunneridae</taxon>
        <taxon>Pentapetalae</taxon>
        <taxon>rosids</taxon>
        <taxon>malvids</taxon>
        <taxon>Malvales</taxon>
        <taxon>Malvaceae</taxon>
        <taxon>Byttnerioideae</taxon>
        <taxon>Theobroma</taxon>
    </lineage>
</organism>
<reference evidence="3 4" key="1">
    <citation type="journal article" date="2013" name="Genome Biol.">
        <title>The genome sequence of the most widely cultivated cacao type and its use to identify candidate genes regulating pod color.</title>
        <authorList>
            <person name="Motamayor J.C."/>
            <person name="Mockaitis K."/>
            <person name="Schmutz J."/>
            <person name="Haiminen N."/>
            <person name="Iii D.L."/>
            <person name="Cornejo O."/>
            <person name="Findley S.D."/>
            <person name="Zheng P."/>
            <person name="Utro F."/>
            <person name="Royaert S."/>
            <person name="Saski C."/>
            <person name="Jenkins J."/>
            <person name="Podicheti R."/>
            <person name="Zhao M."/>
            <person name="Scheffler B.E."/>
            <person name="Stack J.C."/>
            <person name="Feltus F.A."/>
            <person name="Mustiga G.M."/>
            <person name="Amores F."/>
            <person name="Phillips W."/>
            <person name="Marelli J.P."/>
            <person name="May G.D."/>
            <person name="Shapiro H."/>
            <person name="Ma J."/>
            <person name="Bustamante C.D."/>
            <person name="Schnell R.J."/>
            <person name="Main D."/>
            <person name="Gilbert D."/>
            <person name="Parida L."/>
            <person name="Kuhn D.N."/>
        </authorList>
    </citation>
    <scope>NUCLEOTIDE SEQUENCE [LARGE SCALE GENOMIC DNA]</scope>
    <source>
        <strain evidence="4">cv. Matina 1-6</strain>
    </source>
</reference>
<keyword evidence="4" id="KW-1185">Reference proteome</keyword>
<feature type="region of interest" description="Disordered" evidence="2">
    <location>
        <begin position="130"/>
        <end position="160"/>
    </location>
</feature>
<gene>
    <name evidence="3" type="ORF">TCM_014264</name>
</gene>
<dbReference type="InParanoid" id="A0A061G4W2"/>
<dbReference type="OMA" id="HDANYPV"/>